<organism evidence="1 2">
    <name type="scientific">Coemansia spiralis</name>
    <dbReference type="NCBI Taxonomy" id="417178"/>
    <lineage>
        <taxon>Eukaryota</taxon>
        <taxon>Fungi</taxon>
        <taxon>Fungi incertae sedis</taxon>
        <taxon>Zoopagomycota</taxon>
        <taxon>Kickxellomycotina</taxon>
        <taxon>Kickxellomycetes</taxon>
        <taxon>Kickxellales</taxon>
        <taxon>Kickxellaceae</taxon>
        <taxon>Coemansia</taxon>
    </lineage>
</organism>
<reference evidence="1" key="1">
    <citation type="submission" date="2022-07" db="EMBL/GenBank/DDBJ databases">
        <title>Phylogenomic reconstructions and comparative analyses of Kickxellomycotina fungi.</title>
        <authorList>
            <person name="Reynolds N.K."/>
            <person name="Stajich J.E."/>
            <person name="Barry K."/>
            <person name="Grigoriev I.V."/>
            <person name="Crous P."/>
            <person name="Smith M.E."/>
        </authorList>
    </citation>
    <scope>NUCLEOTIDE SEQUENCE</scope>
    <source>
        <strain evidence="1">NRRL 3115</strain>
    </source>
</reference>
<evidence type="ECO:0000313" key="1">
    <source>
        <dbReference type="EMBL" id="KAJ2681140.1"/>
    </source>
</evidence>
<name>A0A9W8G853_9FUNG</name>
<dbReference type="Proteomes" id="UP001151518">
    <property type="component" value="Unassembled WGS sequence"/>
</dbReference>
<dbReference type="AlphaFoldDB" id="A0A9W8G853"/>
<evidence type="ECO:0000313" key="2">
    <source>
        <dbReference type="Proteomes" id="UP001151518"/>
    </source>
</evidence>
<dbReference type="OrthoDB" id="5579076at2759"/>
<sequence>MLPRLNIDVKERICQIAHAHQLNVQDAGVLSDLRQIQFANLTFTLTHVDSQWRRVAMRYAWHTVYVDDCLPNDIFHSIHTVYARYTRKLCVMVRFRGIVSHYRRYSMTHENADLQPFCHLHMWPQLEELDITYAHKCGFPGLASYIEPRLCNVRKLTVRGRLPIDMRRAVLFLNSPKLKEMHVRAFLRDDDSLSTISNYGDPILLMPIASSLSTITLTTAIDVRIIRAVLDRGRQQLKKVALIGLCPAQLVATGVTRAFTDLVEKRERVWSSLKMLNIKICMHLLGNAPAKVYLNATEFPSLECLKITDCSSAISVSDHPLSVVYGQSFSKTWLRLRYLYIMALSDHDSMLVSQYMPYLAKLDVQSMQILKPECLMTALGLWHLLTSALPLSAIRLTCLGQETPEDSAENVSDEQSLLDFDAVRTNHPARVLVVPNIRLTQLQIESIRQRCKCLSSLAVASSDYSVDCVPSSCSKACQEPPPLLIQSMTYLASTTPPYRRMVRIMNLWGGN</sequence>
<gene>
    <name evidence="1" type="ORF">GGI25_000095</name>
</gene>
<protein>
    <submittedName>
        <fullName evidence="1">Uncharacterized protein</fullName>
    </submittedName>
</protein>
<proteinExistence type="predicted"/>
<dbReference type="EMBL" id="JANBTW010000001">
    <property type="protein sequence ID" value="KAJ2681140.1"/>
    <property type="molecule type" value="Genomic_DNA"/>
</dbReference>
<comment type="caution">
    <text evidence="1">The sequence shown here is derived from an EMBL/GenBank/DDBJ whole genome shotgun (WGS) entry which is preliminary data.</text>
</comment>
<accession>A0A9W8G853</accession>